<name>A0A2S6FXZ7_9CLOT</name>
<feature type="transmembrane region" description="Helical" evidence="1">
    <location>
        <begin position="211"/>
        <end position="228"/>
    </location>
</feature>
<sequence>MSDLEINMDEILDKGLKGKEGFFSYLKAIRKELGFKYIFHDKSELIFIIILLVLAFSFFGLQFNTSNSGEIYFDYRLKVYTFSTSPIFYFFICSYSFISSRVHGIYELQATCKYNFYNITAIRMFIFSIVAMVINTLIVVIMFLVKRNFNVMEIIIVSISALFIFSTLYILVLINFKGRSYKYLIMSLWLCSPMLMVFDVTNKPIKLLDEIPLYIHLIITFITAIIYIKNLRKLIKVKRGEI</sequence>
<dbReference type="EMBL" id="PTIS01000007">
    <property type="protein sequence ID" value="PPK48476.1"/>
    <property type="molecule type" value="Genomic_DNA"/>
</dbReference>
<dbReference type="RefSeq" id="WP_104409832.1">
    <property type="nucleotide sequence ID" value="NZ_PTIS01000007.1"/>
</dbReference>
<keyword evidence="1" id="KW-1133">Transmembrane helix</keyword>
<feature type="transmembrane region" description="Helical" evidence="1">
    <location>
        <begin position="45"/>
        <end position="65"/>
    </location>
</feature>
<feature type="transmembrane region" description="Helical" evidence="1">
    <location>
        <begin position="151"/>
        <end position="174"/>
    </location>
</feature>
<evidence type="ECO:0000313" key="2">
    <source>
        <dbReference type="EMBL" id="PPK48476.1"/>
    </source>
</evidence>
<feature type="transmembrane region" description="Helical" evidence="1">
    <location>
        <begin position="77"/>
        <end position="98"/>
    </location>
</feature>
<evidence type="ECO:0000313" key="3">
    <source>
        <dbReference type="Proteomes" id="UP000239863"/>
    </source>
</evidence>
<dbReference type="Proteomes" id="UP000239863">
    <property type="component" value="Unassembled WGS sequence"/>
</dbReference>
<dbReference type="STRING" id="37659.GCA_000703125_02319"/>
<gene>
    <name evidence="2" type="ORF">BD821_107115</name>
</gene>
<organism evidence="2 3">
    <name type="scientific">Clostridium algidicarnis DSM 15099</name>
    <dbReference type="NCBI Taxonomy" id="1121295"/>
    <lineage>
        <taxon>Bacteria</taxon>
        <taxon>Bacillati</taxon>
        <taxon>Bacillota</taxon>
        <taxon>Clostridia</taxon>
        <taxon>Eubacteriales</taxon>
        <taxon>Clostridiaceae</taxon>
        <taxon>Clostridium</taxon>
    </lineage>
</organism>
<protein>
    <submittedName>
        <fullName evidence="2">Uncharacterized protein</fullName>
    </submittedName>
</protein>
<reference evidence="2 3" key="1">
    <citation type="submission" date="2018-02" db="EMBL/GenBank/DDBJ databases">
        <title>Genomic Encyclopedia of Archaeal and Bacterial Type Strains, Phase II (KMG-II): from individual species to whole genera.</title>
        <authorList>
            <person name="Goeker M."/>
        </authorList>
    </citation>
    <scope>NUCLEOTIDE SEQUENCE [LARGE SCALE GENOMIC DNA]</scope>
    <source>
        <strain evidence="2 3">DSM 15099</strain>
    </source>
</reference>
<evidence type="ECO:0000256" key="1">
    <source>
        <dbReference type="SAM" id="Phobius"/>
    </source>
</evidence>
<comment type="caution">
    <text evidence="2">The sequence shown here is derived from an EMBL/GenBank/DDBJ whole genome shotgun (WGS) entry which is preliminary data.</text>
</comment>
<feature type="transmembrane region" description="Helical" evidence="1">
    <location>
        <begin position="181"/>
        <end position="199"/>
    </location>
</feature>
<feature type="transmembrane region" description="Helical" evidence="1">
    <location>
        <begin position="119"/>
        <end position="145"/>
    </location>
</feature>
<keyword evidence="1" id="KW-0812">Transmembrane</keyword>
<proteinExistence type="predicted"/>
<keyword evidence="1" id="KW-0472">Membrane</keyword>
<accession>A0A2S6FXZ7</accession>
<dbReference type="AlphaFoldDB" id="A0A2S6FXZ7"/>
<dbReference type="OrthoDB" id="1911369at2"/>